<reference evidence="2" key="1">
    <citation type="journal article" date="2019" name="Int. J. Syst. Evol. Microbiol.">
        <title>The Global Catalogue of Microorganisms (GCM) 10K type strain sequencing project: providing services to taxonomists for standard genome sequencing and annotation.</title>
        <authorList>
            <consortium name="The Broad Institute Genomics Platform"/>
            <consortium name="The Broad Institute Genome Sequencing Center for Infectious Disease"/>
            <person name="Wu L."/>
            <person name="Ma J."/>
        </authorList>
    </citation>
    <scope>NUCLEOTIDE SEQUENCE [LARGE SCALE GENOMIC DNA]</scope>
    <source>
        <strain evidence="2">JCM 18657</strain>
    </source>
</reference>
<gene>
    <name evidence="1" type="ORF">ACFQWB_15850</name>
</gene>
<organism evidence="1 2">
    <name type="scientific">Paenibacillus thermoaerophilus</name>
    <dbReference type="NCBI Taxonomy" id="1215385"/>
    <lineage>
        <taxon>Bacteria</taxon>
        <taxon>Bacillati</taxon>
        <taxon>Bacillota</taxon>
        <taxon>Bacilli</taxon>
        <taxon>Bacillales</taxon>
        <taxon>Paenibacillaceae</taxon>
        <taxon>Paenibacillus</taxon>
    </lineage>
</organism>
<keyword evidence="2" id="KW-1185">Reference proteome</keyword>
<protein>
    <submittedName>
        <fullName evidence="1">Anti-sigma-F factor Fin</fullName>
    </submittedName>
</protein>
<dbReference type="Proteomes" id="UP001596528">
    <property type="component" value="Unassembled WGS sequence"/>
</dbReference>
<dbReference type="RefSeq" id="WP_138790333.1">
    <property type="nucleotide sequence ID" value="NZ_JBHTGQ010000042.1"/>
</dbReference>
<dbReference type="Pfam" id="PF10955">
    <property type="entry name" value="Fin"/>
    <property type="match status" value="1"/>
</dbReference>
<evidence type="ECO:0000313" key="2">
    <source>
        <dbReference type="Proteomes" id="UP001596528"/>
    </source>
</evidence>
<dbReference type="EMBL" id="JBHTGQ010000042">
    <property type="protein sequence ID" value="MFC7751393.1"/>
    <property type="molecule type" value="Genomic_DNA"/>
</dbReference>
<comment type="caution">
    <text evidence="1">The sequence shown here is derived from an EMBL/GenBank/DDBJ whole genome shotgun (WGS) entry which is preliminary data.</text>
</comment>
<accession>A0ABW2VAS0</accession>
<dbReference type="InterPro" id="IPR020115">
    <property type="entry name" value="Fin"/>
</dbReference>
<name>A0ABW2VAS0_9BACL</name>
<evidence type="ECO:0000313" key="1">
    <source>
        <dbReference type="EMBL" id="MFC7751393.1"/>
    </source>
</evidence>
<proteinExistence type="predicted"/>
<sequence>MLVSYCCRYCSSQMGRLEGNALDEARLGFDFLTPEEREDIITYDSSGNVTVRLVCDYCREALEANPELTLIASPLQ</sequence>